<evidence type="ECO:0000256" key="3">
    <source>
        <dbReference type="ARBA" id="ARBA00023125"/>
    </source>
</evidence>
<gene>
    <name evidence="5" type="ORF">F9Y85_02990</name>
    <name evidence="6" type="ORF">R5H13_10570</name>
</gene>
<evidence type="ECO:0000313" key="5">
    <source>
        <dbReference type="EMBL" id="NLR20302.1"/>
    </source>
</evidence>
<dbReference type="GO" id="GO:0003677">
    <property type="term" value="F:DNA binding"/>
    <property type="evidence" value="ECO:0007669"/>
    <property type="project" value="UniProtKB-KW"/>
</dbReference>
<dbReference type="SUPFAM" id="SSF46785">
    <property type="entry name" value="Winged helix' DNA-binding domain"/>
    <property type="match status" value="1"/>
</dbReference>
<keyword evidence="8" id="KW-1185">Reference proteome</keyword>
<dbReference type="InterPro" id="IPR036390">
    <property type="entry name" value="WH_DNA-bd_sf"/>
</dbReference>
<proteinExistence type="inferred from homology"/>
<protein>
    <submittedName>
        <fullName evidence="5">BlaI/MecI/CopY family transcriptional regulator</fullName>
    </submittedName>
</protein>
<organism evidence="5 7">
    <name type="scientific">Pseudoalteromonas maricaloris</name>
    <dbReference type="NCBI Taxonomy" id="184924"/>
    <lineage>
        <taxon>Bacteria</taxon>
        <taxon>Pseudomonadati</taxon>
        <taxon>Pseudomonadota</taxon>
        <taxon>Gammaproteobacteria</taxon>
        <taxon>Alteromonadales</taxon>
        <taxon>Pseudoalteromonadaceae</taxon>
        <taxon>Pseudoalteromonas</taxon>
    </lineage>
</organism>
<evidence type="ECO:0000256" key="4">
    <source>
        <dbReference type="ARBA" id="ARBA00023163"/>
    </source>
</evidence>
<dbReference type="Gene3D" id="1.10.4040.10">
    <property type="entry name" value="Penicillinase repressor domain"/>
    <property type="match status" value="1"/>
</dbReference>
<dbReference type="InterPro" id="IPR005650">
    <property type="entry name" value="BlaI_family"/>
</dbReference>
<keyword evidence="2" id="KW-0805">Transcription regulation</keyword>
<evidence type="ECO:0000313" key="6">
    <source>
        <dbReference type="EMBL" id="WOX27117.1"/>
    </source>
</evidence>
<sequence>MKLSEFELDVMKLLWQQNACTASELHKYLLADDTRTKKVAYNTVKTIVDRLEQKGAVERCGQQGRSIVYQAKVTQQALSQQATPRFMDRFFKGSSRSLIAHFIKEESLDDDDIEYLQNLLKSKKQKKESD</sequence>
<evidence type="ECO:0000313" key="7">
    <source>
        <dbReference type="Proteomes" id="UP000646877"/>
    </source>
</evidence>
<dbReference type="GO" id="GO:0045892">
    <property type="term" value="P:negative regulation of DNA-templated transcription"/>
    <property type="evidence" value="ECO:0007669"/>
    <property type="project" value="InterPro"/>
</dbReference>
<name>A0A8I2KP09_9GAMM</name>
<reference evidence="5" key="1">
    <citation type="submission" date="2019-10" db="EMBL/GenBank/DDBJ databases">
        <authorList>
            <person name="Paulsen S."/>
        </authorList>
    </citation>
    <scope>NUCLEOTIDE SEQUENCE</scope>
    <source>
        <strain evidence="5">LMG 19692</strain>
    </source>
</reference>
<evidence type="ECO:0000256" key="2">
    <source>
        <dbReference type="ARBA" id="ARBA00023015"/>
    </source>
</evidence>
<dbReference type="RefSeq" id="WP_010604953.1">
    <property type="nucleotide sequence ID" value="NZ_CBCSDF010000006.1"/>
</dbReference>
<dbReference type="InterPro" id="IPR036388">
    <property type="entry name" value="WH-like_DNA-bd_sf"/>
</dbReference>
<dbReference type="PIRSF" id="PIRSF019455">
    <property type="entry name" value="CopR_AtkY"/>
    <property type="match status" value="1"/>
</dbReference>
<dbReference type="AlphaFoldDB" id="A0A8I2KP09"/>
<keyword evidence="4" id="KW-0804">Transcription</keyword>
<reference evidence="6 8" key="2">
    <citation type="submission" date="2023-10" db="EMBL/GenBank/DDBJ databases">
        <title>To unveil natural product biosynthetic capacity in Pseudoalteromonas.</title>
        <authorList>
            <person name="Wang J."/>
        </authorList>
    </citation>
    <scope>NUCLEOTIDE SEQUENCE [LARGE SCALE GENOMIC DNA]</scope>
    <source>
        <strain evidence="6 8">DSM 15914</strain>
    </source>
</reference>
<dbReference type="Pfam" id="PF03965">
    <property type="entry name" value="Penicillinase_R"/>
    <property type="match status" value="1"/>
</dbReference>
<dbReference type="EMBL" id="CP137578">
    <property type="protein sequence ID" value="WOX27117.1"/>
    <property type="molecule type" value="Genomic_DNA"/>
</dbReference>
<evidence type="ECO:0000313" key="8">
    <source>
        <dbReference type="Proteomes" id="UP001304419"/>
    </source>
</evidence>
<evidence type="ECO:0000256" key="1">
    <source>
        <dbReference type="ARBA" id="ARBA00011046"/>
    </source>
</evidence>
<dbReference type="Proteomes" id="UP001304419">
    <property type="component" value="Chromosome 1"/>
</dbReference>
<dbReference type="Proteomes" id="UP000646877">
    <property type="component" value="Unassembled WGS sequence"/>
</dbReference>
<comment type="similarity">
    <text evidence="1">Belongs to the BlaI transcriptional regulatory family.</text>
</comment>
<accession>A0A8I2KP09</accession>
<keyword evidence="3" id="KW-0238">DNA-binding</keyword>
<dbReference type="EMBL" id="WEIA01000001">
    <property type="protein sequence ID" value="NLR20302.1"/>
    <property type="molecule type" value="Genomic_DNA"/>
</dbReference>
<dbReference type="Gene3D" id="1.10.10.10">
    <property type="entry name" value="Winged helix-like DNA-binding domain superfamily/Winged helix DNA-binding domain"/>
    <property type="match status" value="1"/>
</dbReference>